<evidence type="ECO:0000256" key="1">
    <source>
        <dbReference type="SAM" id="MobiDB-lite"/>
    </source>
</evidence>
<gene>
    <name evidence="2" type="ORF">NAEGRDRAFT_50665</name>
</gene>
<dbReference type="AlphaFoldDB" id="D2VM03"/>
<dbReference type="InParanoid" id="D2VM03"/>
<dbReference type="VEuPathDB" id="AmoebaDB:NAEGRDRAFT_50665"/>
<keyword evidence="3" id="KW-1185">Reference proteome</keyword>
<feature type="compositionally biased region" description="Basic and acidic residues" evidence="1">
    <location>
        <begin position="1"/>
        <end position="25"/>
    </location>
</feature>
<organism evidence="3">
    <name type="scientific">Naegleria gruberi</name>
    <name type="common">Amoeba</name>
    <dbReference type="NCBI Taxonomy" id="5762"/>
    <lineage>
        <taxon>Eukaryota</taxon>
        <taxon>Discoba</taxon>
        <taxon>Heterolobosea</taxon>
        <taxon>Tetramitia</taxon>
        <taxon>Eutetramitia</taxon>
        <taxon>Vahlkampfiidae</taxon>
        <taxon>Naegleria</taxon>
    </lineage>
</organism>
<dbReference type="GeneID" id="8855515"/>
<protein>
    <submittedName>
        <fullName evidence="2">Predicted protein</fullName>
    </submittedName>
</protein>
<dbReference type="Proteomes" id="UP000006671">
    <property type="component" value="Unassembled WGS sequence"/>
</dbReference>
<accession>D2VM03</accession>
<evidence type="ECO:0000313" key="2">
    <source>
        <dbReference type="EMBL" id="EFC42235.1"/>
    </source>
</evidence>
<sequence length="202" mass="22527">MEKRRLQVEKLEEKNAANNAKRAEETETTQMETSSAAITESTFSYKIEKISDGKRIHPIETKSHSTNTLHNDHHAEFKRASSIIHGSHTMGSQQSPRTVGSEIYEGDVNSEIVINCAGSHPSKTPRGDSFHSPRKQAVSANVKSAKPLSPVKPQNTNDEDKEEKELEREYSFGCNEFAGVDVIDKDHVAHDIETPHSKDPHD</sequence>
<dbReference type="EMBL" id="GG738881">
    <property type="protein sequence ID" value="EFC42235.1"/>
    <property type="molecule type" value="Genomic_DNA"/>
</dbReference>
<feature type="region of interest" description="Disordered" evidence="1">
    <location>
        <begin position="116"/>
        <end position="168"/>
    </location>
</feature>
<proteinExistence type="predicted"/>
<evidence type="ECO:0000313" key="3">
    <source>
        <dbReference type="Proteomes" id="UP000006671"/>
    </source>
</evidence>
<feature type="region of interest" description="Disordered" evidence="1">
    <location>
        <begin position="1"/>
        <end position="37"/>
    </location>
</feature>
<name>D2VM03_NAEGR</name>
<dbReference type="RefSeq" id="XP_002674979.1">
    <property type="nucleotide sequence ID" value="XM_002674933.1"/>
</dbReference>
<dbReference type="KEGG" id="ngr:NAEGRDRAFT_50665"/>
<reference evidence="2 3" key="1">
    <citation type="journal article" date="2010" name="Cell">
        <title>The genome of Naegleria gruberi illuminates early eukaryotic versatility.</title>
        <authorList>
            <person name="Fritz-Laylin L.K."/>
            <person name="Prochnik S.E."/>
            <person name="Ginger M.L."/>
            <person name="Dacks J.B."/>
            <person name="Carpenter M.L."/>
            <person name="Field M.C."/>
            <person name="Kuo A."/>
            <person name="Paredez A."/>
            <person name="Chapman J."/>
            <person name="Pham J."/>
            <person name="Shu S."/>
            <person name="Neupane R."/>
            <person name="Cipriano M."/>
            <person name="Mancuso J."/>
            <person name="Tu H."/>
            <person name="Salamov A."/>
            <person name="Lindquist E."/>
            <person name="Shapiro H."/>
            <person name="Lucas S."/>
            <person name="Grigoriev I.V."/>
            <person name="Cande W.Z."/>
            <person name="Fulton C."/>
            <person name="Rokhsar D.S."/>
            <person name="Dawson S.C."/>
        </authorList>
    </citation>
    <scope>NUCLEOTIDE SEQUENCE [LARGE SCALE GENOMIC DNA]</scope>
    <source>
        <strain evidence="2 3">NEG-M</strain>
    </source>
</reference>